<evidence type="ECO:0000256" key="6">
    <source>
        <dbReference type="ARBA" id="ARBA00022825"/>
    </source>
</evidence>
<keyword evidence="5" id="KW-0378">Hydrolase</keyword>
<evidence type="ECO:0000313" key="13">
    <source>
        <dbReference type="EnsemblMetazoa" id="ADIR004208-PA"/>
    </source>
</evidence>
<comment type="similarity">
    <text evidence="9">Belongs to the peptidase S1 family. CLIP subfamily.</text>
</comment>
<keyword evidence="3" id="KW-0645">Protease</keyword>
<keyword evidence="2" id="KW-0964">Secreted</keyword>
<dbReference type="InterPro" id="IPR051333">
    <property type="entry name" value="CLIP_Serine_Protease"/>
</dbReference>
<dbReference type="PROSITE" id="PS50240">
    <property type="entry name" value="TRYPSIN_DOM"/>
    <property type="match status" value="3"/>
</dbReference>
<evidence type="ECO:0000256" key="7">
    <source>
        <dbReference type="ARBA" id="ARBA00023145"/>
    </source>
</evidence>
<dbReference type="PRINTS" id="PR00722">
    <property type="entry name" value="CHYMOTRYPSIN"/>
</dbReference>
<keyword evidence="7" id="KW-0865">Zymogen</keyword>
<feature type="region of interest" description="Disordered" evidence="10">
    <location>
        <begin position="888"/>
        <end position="909"/>
    </location>
</feature>
<dbReference type="CDD" id="cd00190">
    <property type="entry name" value="Tryp_SPc"/>
    <property type="match status" value="2"/>
</dbReference>
<sequence length="1099" mass="121604">MCIGRCAAATIASALLFVLVASSESLRCGKRQVASFLIHNGDKSQDGYWPWHAVLYHKTQESRSYVCGGSIIDQNTILTAAHCLMTDGKQISMERLTVQVGRNRLWNCNNWIQQHDPYELIVHPKYNVRRVGYDIAIIKLSSDISYTDYVQPICLWNRDDAEDKIVGTLATVIGFNLHESNTVSESLREARVPVVSLIQCIESNPELTTQLTSRMICAGNRDGIGPCNGDSGGGLFFDFDDVWYIRGVVSFTPPQENSHKCDLEQYTVFTDIAKYLEWIQLNLEWSAATIASVVLLVLVVSSESQSCGKRKVASFLIHNGDVSKDGFWPWHAVLYHKTRHSTAYACGGSIIDQNTILTAAHCLVIDGRKIALERLTVQVGRSRLWKFDSRIQEHDAYELIVPSNYNAYSVGNDIGLVKLSSDISYTDYVQPICLWDRGTAEHEIVGSWGTVIGFGLDESDMVSQSLREARVPVVSLIQCIESNPELLGPKVTSRMICAGNRDGIGPCNGDSGGGLFFAFDDVWYIRGMVSFTKPREDSNKCDLKQYTVFTDVAKYLDWIQSHTRGKSELSATSADERDLKIGLLPVSSCGYNPYADREEELKPLEFGYPWMGTLQYYDNASSIFRYSIVTLISDRYVLSTASIIDFAHKIGWTMLHVTLGEDDVNNRTHCGKVNGERVCAPEQKLDIEKVIMHEEFREVDGNEVNNIALIRLLDRADSSQPNVKPICLPLTAKLRNEMLNEYVVTTLNYNLIRKIVTFFDRNECRKQWIQYAPQLLSDQICVSVEKDSAMQDANCAPFKLGSPMQAVQQVLGKQRYVLHGINLIYNTKCTNSDSNVFVPPISGAFGRTSADITAGVGATVVLRIRHGLGRRGRVLLVVVRGRRPLIDRHRVPTGSDGSSAGGASRASGRFVFREQPTETLVVDQVACIEKPTEPSGTAGTTCRRSDAEPLVDVRTDLLLDRVRDRILDTAQNAAEETTTGRRSRRFARWHDDVSTGPVEVSSTSSATPVRRAASSTASIVRTTASAVATAASIASVTVAGVVIRRQGRIQTGSGCRRTGWGGCCWLAERFVRIETECAEHVVIAATVSGASCRSGRAVV</sequence>
<protein>
    <recommendedName>
        <fullName evidence="12">Peptidase S1 domain-containing protein</fullName>
    </recommendedName>
</protein>
<dbReference type="Gene3D" id="2.40.10.10">
    <property type="entry name" value="Trypsin-like serine proteases"/>
    <property type="match status" value="4"/>
</dbReference>
<feature type="signal peptide" evidence="11">
    <location>
        <begin position="1"/>
        <end position="25"/>
    </location>
</feature>
<dbReference type="EnsemblMetazoa" id="ADIR004208-RA">
    <property type="protein sequence ID" value="ADIR004208-PA"/>
    <property type="gene ID" value="ADIR004208"/>
</dbReference>
<evidence type="ECO:0000313" key="14">
    <source>
        <dbReference type="Proteomes" id="UP000075884"/>
    </source>
</evidence>
<dbReference type="GO" id="GO:0005576">
    <property type="term" value="C:extracellular region"/>
    <property type="evidence" value="ECO:0007669"/>
    <property type="project" value="UniProtKB-SubCell"/>
</dbReference>
<evidence type="ECO:0000256" key="3">
    <source>
        <dbReference type="ARBA" id="ARBA00022670"/>
    </source>
</evidence>
<evidence type="ECO:0000259" key="12">
    <source>
        <dbReference type="PROSITE" id="PS50240"/>
    </source>
</evidence>
<evidence type="ECO:0000256" key="9">
    <source>
        <dbReference type="ARBA" id="ARBA00024195"/>
    </source>
</evidence>
<keyword evidence="4 11" id="KW-0732">Signal</keyword>
<organism evidence="13 14">
    <name type="scientific">Anopheles dirus</name>
    <dbReference type="NCBI Taxonomy" id="7168"/>
    <lineage>
        <taxon>Eukaryota</taxon>
        <taxon>Metazoa</taxon>
        <taxon>Ecdysozoa</taxon>
        <taxon>Arthropoda</taxon>
        <taxon>Hexapoda</taxon>
        <taxon>Insecta</taxon>
        <taxon>Pterygota</taxon>
        <taxon>Neoptera</taxon>
        <taxon>Endopterygota</taxon>
        <taxon>Diptera</taxon>
        <taxon>Nematocera</taxon>
        <taxon>Culicoidea</taxon>
        <taxon>Culicidae</taxon>
        <taxon>Anophelinae</taxon>
        <taxon>Anopheles</taxon>
    </lineage>
</organism>
<dbReference type="GO" id="GO:0004252">
    <property type="term" value="F:serine-type endopeptidase activity"/>
    <property type="evidence" value="ECO:0007669"/>
    <property type="project" value="InterPro"/>
</dbReference>
<feature type="compositionally biased region" description="Low complexity" evidence="10">
    <location>
        <begin position="894"/>
        <end position="909"/>
    </location>
</feature>
<evidence type="ECO:0000256" key="11">
    <source>
        <dbReference type="SAM" id="SignalP"/>
    </source>
</evidence>
<evidence type="ECO:0000256" key="2">
    <source>
        <dbReference type="ARBA" id="ARBA00022525"/>
    </source>
</evidence>
<evidence type="ECO:0000256" key="5">
    <source>
        <dbReference type="ARBA" id="ARBA00022801"/>
    </source>
</evidence>
<feature type="domain" description="Peptidase S1" evidence="12">
    <location>
        <begin position="38"/>
        <end position="284"/>
    </location>
</feature>
<dbReference type="GO" id="GO:0006508">
    <property type="term" value="P:proteolysis"/>
    <property type="evidence" value="ECO:0007669"/>
    <property type="project" value="UniProtKB-KW"/>
</dbReference>
<dbReference type="VEuPathDB" id="VectorBase:ADIR004208"/>
<keyword evidence="8" id="KW-1015">Disulfide bond</keyword>
<dbReference type="FunFam" id="2.40.10.10:FF:000146">
    <property type="entry name" value="Serine protease 53"/>
    <property type="match status" value="2"/>
</dbReference>
<dbReference type="AlphaFoldDB" id="A0A182N984"/>
<feature type="domain" description="Peptidase S1" evidence="12">
    <location>
        <begin position="317"/>
        <end position="564"/>
    </location>
</feature>
<proteinExistence type="inferred from homology"/>
<keyword evidence="6" id="KW-0720">Serine protease</keyword>
<evidence type="ECO:0000256" key="10">
    <source>
        <dbReference type="SAM" id="MobiDB-lite"/>
    </source>
</evidence>
<dbReference type="STRING" id="7168.A0A182N984"/>
<evidence type="ECO:0000256" key="4">
    <source>
        <dbReference type="ARBA" id="ARBA00022729"/>
    </source>
</evidence>
<dbReference type="InterPro" id="IPR043504">
    <property type="entry name" value="Peptidase_S1_PA_chymotrypsin"/>
</dbReference>
<dbReference type="SUPFAM" id="SSF50494">
    <property type="entry name" value="Trypsin-like serine proteases"/>
    <property type="match status" value="3"/>
</dbReference>
<dbReference type="Pfam" id="PF00089">
    <property type="entry name" value="Trypsin"/>
    <property type="match status" value="3"/>
</dbReference>
<feature type="chain" id="PRO_5008129617" description="Peptidase S1 domain-containing protein" evidence="11">
    <location>
        <begin position="26"/>
        <end position="1099"/>
    </location>
</feature>
<reference evidence="13" key="2">
    <citation type="submission" date="2020-05" db="UniProtKB">
        <authorList>
            <consortium name="EnsemblMetazoa"/>
        </authorList>
    </citation>
    <scope>IDENTIFICATION</scope>
    <source>
        <strain evidence="13">WRAIR2</strain>
    </source>
</reference>
<dbReference type="InterPro" id="IPR009003">
    <property type="entry name" value="Peptidase_S1_PA"/>
</dbReference>
<comment type="subcellular location">
    <subcellularLocation>
        <location evidence="1">Secreted</location>
    </subcellularLocation>
</comment>
<feature type="domain" description="Peptidase S1" evidence="12">
    <location>
        <begin position="608"/>
        <end position="869"/>
    </location>
</feature>
<dbReference type="SMART" id="SM00020">
    <property type="entry name" value="Tryp_SPc"/>
    <property type="match status" value="2"/>
</dbReference>
<dbReference type="PANTHER" id="PTHR24260">
    <property type="match status" value="1"/>
</dbReference>
<reference evidence="14" key="1">
    <citation type="submission" date="2013-03" db="EMBL/GenBank/DDBJ databases">
        <title>The Genome Sequence of Anopheles dirus WRAIR2.</title>
        <authorList>
            <consortium name="The Broad Institute Genomics Platform"/>
            <person name="Neafsey D.E."/>
            <person name="Walton C."/>
            <person name="Walker B."/>
            <person name="Young S.K."/>
            <person name="Zeng Q."/>
            <person name="Gargeya S."/>
            <person name="Fitzgerald M."/>
            <person name="Haas B."/>
            <person name="Abouelleil A."/>
            <person name="Allen A.W."/>
            <person name="Alvarado L."/>
            <person name="Arachchi H.M."/>
            <person name="Berlin A.M."/>
            <person name="Chapman S.B."/>
            <person name="Gainer-Dewar J."/>
            <person name="Goldberg J."/>
            <person name="Griggs A."/>
            <person name="Gujja S."/>
            <person name="Hansen M."/>
            <person name="Howarth C."/>
            <person name="Imamovic A."/>
            <person name="Ireland A."/>
            <person name="Larimer J."/>
            <person name="McCowan C."/>
            <person name="Murphy C."/>
            <person name="Pearson M."/>
            <person name="Poon T.W."/>
            <person name="Priest M."/>
            <person name="Roberts A."/>
            <person name="Saif S."/>
            <person name="Shea T."/>
            <person name="Sisk P."/>
            <person name="Sykes S."/>
            <person name="Wortman J."/>
            <person name="Nusbaum C."/>
            <person name="Birren B."/>
        </authorList>
    </citation>
    <scope>NUCLEOTIDE SEQUENCE [LARGE SCALE GENOMIC DNA]</scope>
    <source>
        <strain evidence="14">WRAIR2</strain>
    </source>
</reference>
<keyword evidence="14" id="KW-1185">Reference proteome</keyword>
<dbReference type="Proteomes" id="UP000075884">
    <property type="component" value="Unassembled WGS sequence"/>
</dbReference>
<dbReference type="InterPro" id="IPR001254">
    <property type="entry name" value="Trypsin_dom"/>
</dbReference>
<accession>A0A182N984</accession>
<evidence type="ECO:0000256" key="8">
    <source>
        <dbReference type="ARBA" id="ARBA00023157"/>
    </source>
</evidence>
<dbReference type="InterPro" id="IPR018114">
    <property type="entry name" value="TRYPSIN_HIS"/>
</dbReference>
<dbReference type="PANTHER" id="PTHR24260:SF136">
    <property type="entry name" value="GH08193P-RELATED"/>
    <property type="match status" value="1"/>
</dbReference>
<dbReference type="PROSITE" id="PS00134">
    <property type="entry name" value="TRYPSIN_HIS"/>
    <property type="match status" value="2"/>
</dbReference>
<evidence type="ECO:0000256" key="1">
    <source>
        <dbReference type="ARBA" id="ARBA00004613"/>
    </source>
</evidence>
<dbReference type="InterPro" id="IPR001314">
    <property type="entry name" value="Peptidase_S1A"/>
</dbReference>
<name>A0A182N984_9DIPT</name>